<evidence type="ECO:0000256" key="1">
    <source>
        <dbReference type="SAM" id="Phobius"/>
    </source>
</evidence>
<accession>A0A133URJ4</accession>
<sequence length="251" mass="28542">MKNKGIESTTVIVVVVILIGVSVGSYFLISGGFLMGGESYDQLKEGETLATENVAKLGLRFDEIKEYFENTGSYKIRYAGSAEERASWQAESSKEELQESGFVEAYSISVSYTETLFSGDWEEKLTGGAVPEELLKLFQERGHSLPDNVLMGKGGGDWVIYVKTDGRTKVLFRIQKEKNRLNVKESRPSISIYSDLNRFDSVRGADKNYETFYEEMKKNWEKHYDYNPEAMAIEKYKACVSESQWKEVIKN</sequence>
<evidence type="ECO:0000313" key="3">
    <source>
        <dbReference type="Proteomes" id="UP000070463"/>
    </source>
</evidence>
<name>A0A133URJ4_9EURY</name>
<proteinExistence type="predicted"/>
<keyword evidence="3" id="KW-1185">Reference proteome</keyword>
<keyword evidence="1" id="KW-0812">Transmembrane</keyword>
<feature type="transmembrane region" description="Helical" evidence="1">
    <location>
        <begin position="12"/>
        <end position="35"/>
    </location>
</feature>
<dbReference type="EMBL" id="LHXR01000056">
    <property type="protein sequence ID" value="KXA96864.1"/>
    <property type="molecule type" value="Genomic_DNA"/>
</dbReference>
<keyword evidence="1" id="KW-0472">Membrane</keyword>
<dbReference type="Proteomes" id="UP000070463">
    <property type="component" value="Unassembled WGS sequence"/>
</dbReference>
<evidence type="ECO:0000313" key="2">
    <source>
        <dbReference type="EMBL" id="KXA96864.1"/>
    </source>
</evidence>
<gene>
    <name evidence="2" type="ORF">AKJ37_04215</name>
</gene>
<protein>
    <submittedName>
        <fullName evidence="2">Uncharacterized protein</fullName>
    </submittedName>
</protein>
<dbReference type="AlphaFoldDB" id="A0A133URJ4"/>
<organism evidence="2 3">
    <name type="scientific">candidate division MSBL1 archaeon SCGC-AAA259I09</name>
    <dbReference type="NCBI Taxonomy" id="1698267"/>
    <lineage>
        <taxon>Archaea</taxon>
        <taxon>Methanobacteriati</taxon>
        <taxon>Methanobacteriota</taxon>
        <taxon>candidate division MSBL1</taxon>
    </lineage>
</organism>
<comment type="caution">
    <text evidence="2">The sequence shown here is derived from an EMBL/GenBank/DDBJ whole genome shotgun (WGS) entry which is preliminary data.</text>
</comment>
<keyword evidence="1" id="KW-1133">Transmembrane helix</keyword>
<reference evidence="2 3" key="1">
    <citation type="journal article" date="2016" name="Sci. Rep.">
        <title>Metabolic traits of an uncultured archaeal lineage -MSBL1- from brine pools of the Red Sea.</title>
        <authorList>
            <person name="Mwirichia R."/>
            <person name="Alam I."/>
            <person name="Rashid M."/>
            <person name="Vinu M."/>
            <person name="Ba-Alawi W."/>
            <person name="Anthony Kamau A."/>
            <person name="Kamanda Ngugi D."/>
            <person name="Goker M."/>
            <person name="Klenk H.P."/>
            <person name="Bajic V."/>
            <person name="Stingl U."/>
        </authorList>
    </citation>
    <scope>NUCLEOTIDE SEQUENCE [LARGE SCALE GENOMIC DNA]</scope>
    <source>
        <strain evidence="2">SCGC-AAA259I09</strain>
    </source>
</reference>